<dbReference type="InterPro" id="IPR029058">
    <property type="entry name" value="AB_hydrolase_fold"/>
</dbReference>
<dbReference type="PANTHER" id="PTHR11802:SF298">
    <property type="entry name" value="SERINE CARBOXYPEPTIDASE-LIKE 22-RELATED"/>
    <property type="match status" value="1"/>
</dbReference>
<dbReference type="Proteomes" id="UP000824890">
    <property type="component" value="Unassembled WGS sequence"/>
</dbReference>
<evidence type="ECO:0000313" key="10">
    <source>
        <dbReference type="EMBL" id="KAH0912764.1"/>
    </source>
</evidence>
<dbReference type="InterPro" id="IPR018202">
    <property type="entry name" value="Ser_caboxypep_ser_AS"/>
</dbReference>
<keyword evidence="4 8" id="KW-0121">Carboxypeptidase</keyword>
<dbReference type="PANTHER" id="PTHR11802">
    <property type="entry name" value="SERINE PROTEASE FAMILY S10 SERINE CARBOXYPEPTIDASE"/>
    <property type="match status" value="1"/>
</dbReference>
<gene>
    <name evidence="10" type="ORF">HID58_036085</name>
</gene>
<evidence type="ECO:0000256" key="4">
    <source>
        <dbReference type="ARBA" id="ARBA00022645"/>
    </source>
</evidence>
<keyword evidence="7" id="KW-0325">Glycoprotein</keyword>
<feature type="region of interest" description="Disordered" evidence="9">
    <location>
        <begin position="152"/>
        <end position="235"/>
    </location>
</feature>
<evidence type="ECO:0000256" key="5">
    <source>
        <dbReference type="ARBA" id="ARBA00022670"/>
    </source>
</evidence>
<evidence type="ECO:0000256" key="8">
    <source>
        <dbReference type="RuleBase" id="RU361156"/>
    </source>
</evidence>
<dbReference type="InterPro" id="IPR001563">
    <property type="entry name" value="Peptidase_S10"/>
</dbReference>
<dbReference type="Pfam" id="PF00450">
    <property type="entry name" value="Peptidase_S10"/>
    <property type="match status" value="2"/>
</dbReference>
<keyword evidence="8" id="KW-0732">Signal</keyword>
<proteinExistence type="inferred from homology"/>
<dbReference type="InterPro" id="IPR033124">
    <property type="entry name" value="Ser_caboxypep_his_AS"/>
</dbReference>
<comment type="subcellular location">
    <subcellularLocation>
        <location evidence="1">Secreted</location>
    </subcellularLocation>
</comment>
<evidence type="ECO:0000256" key="9">
    <source>
        <dbReference type="SAM" id="MobiDB-lite"/>
    </source>
</evidence>
<evidence type="ECO:0000256" key="7">
    <source>
        <dbReference type="ARBA" id="ARBA00023180"/>
    </source>
</evidence>
<evidence type="ECO:0000256" key="1">
    <source>
        <dbReference type="ARBA" id="ARBA00004613"/>
    </source>
</evidence>
<dbReference type="PRINTS" id="PR00724">
    <property type="entry name" value="CRBOXYPTASEC"/>
</dbReference>
<feature type="signal peptide" evidence="8">
    <location>
        <begin position="1"/>
        <end position="21"/>
    </location>
</feature>
<organism evidence="10 11">
    <name type="scientific">Brassica napus</name>
    <name type="common">Rape</name>
    <dbReference type="NCBI Taxonomy" id="3708"/>
    <lineage>
        <taxon>Eukaryota</taxon>
        <taxon>Viridiplantae</taxon>
        <taxon>Streptophyta</taxon>
        <taxon>Embryophyta</taxon>
        <taxon>Tracheophyta</taxon>
        <taxon>Spermatophyta</taxon>
        <taxon>Magnoliopsida</taxon>
        <taxon>eudicotyledons</taxon>
        <taxon>Gunneridae</taxon>
        <taxon>Pentapetalae</taxon>
        <taxon>rosids</taxon>
        <taxon>malvids</taxon>
        <taxon>Brassicales</taxon>
        <taxon>Brassicaceae</taxon>
        <taxon>Brassiceae</taxon>
        <taxon>Brassica</taxon>
    </lineage>
</organism>
<dbReference type="SUPFAM" id="SSF53474">
    <property type="entry name" value="alpha/beta-Hydrolases"/>
    <property type="match status" value="1"/>
</dbReference>
<dbReference type="EC" id="3.4.16.-" evidence="8"/>
<keyword evidence="3" id="KW-0964">Secreted</keyword>
<keyword evidence="6 8" id="KW-0378">Hydrolase</keyword>
<keyword evidence="5 8" id="KW-0645">Protease</keyword>
<dbReference type="EMBL" id="JAGKQM010000009">
    <property type="protein sequence ID" value="KAH0912764.1"/>
    <property type="molecule type" value="Genomic_DNA"/>
</dbReference>
<comment type="caution">
    <text evidence="10">The sequence shown here is derived from an EMBL/GenBank/DDBJ whole genome shotgun (WGS) entry which is preliminary data.</text>
</comment>
<dbReference type="Gene3D" id="3.40.50.1820">
    <property type="entry name" value="alpha/beta hydrolase"/>
    <property type="match status" value="1"/>
</dbReference>
<evidence type="ECO:0000313" key="11">
    <source>
        <dbReference type="Proteomes" id="UP000824890"/>
    </source>
</evidence>
<dbReference type="Gene3D" id="6.10.250.940">
    <property type="match status" value="1"/>
</dbReference>
<protein>
    <recommendedName>
        <fullName evidence="8">Carboxypeptidase</fullName>
        <ecNumber evidence="8">3.4.16.-</ecNumber>
    </recommendedName>
</protein>
<feature type="chain" id="PRO_5044968658" description="Carboxypeptidase" evidence="8">
    <location>
        <begin position="22"/>
        <end position="556"/>
    </location>
</feature>
<comment type="similarity">
    <text evidence="2 8">Belongs to the peptidase S10 family.</text>
</comment>
<name>A0ABQ8C6R6_BRANA</name>
<dbReference type="PROSITE" id="PS00560">
    <property type="entry name" value="CARBOXYPEPT_SER_HIS"/>
    <property type="match status" value="1"/>
</dbReference>
<evidence type="ECO:0000256" key="2">
    <source>
        <dbReference type="ARBA" id="ARBA00009431"/>
    </source>
</evidence>
<dbReference type="Gene3D" id="3.40.50.11320">
    <property type="match status" value="1"/>
</dbReference>
<evidence type="ECO:0000256" key="6">
    <source>
        <dbReference type="ARBA" id="ARBA00022801"/>
    </source>
</evidence>
<sequence>MARTHLFLFLLVLSSSRLSSAATTVSSSSLSREQEEDRIEALPGQPKVGFSQFSGYVTVNESHGRSLFYWLTESSSSPHTKPLLLWLNGGPGCSSIAYGATEEIGPFRINRGSNLYLNSFSWNIEANLLFLESPVGVGFSYTNTSSDFKEFGDERTEIERRTAKSRESTVEISREPSREHCRENRRESTVERTVARAPSRYRDFEIEERTERSGEKRRDRERREIEREERSDEESVSHSQIDFALPFFRPFATRHENLIFLIKWMSRFPQYQYRDFYIAGESYAGHYVPQLAKKINEYNKAFNKPTINIKGFMVGNPDMDKNNDKLGTITYWWSHAMISDTNYNLILRNCNFTADSFSKECNSSIYNAAADFGEIDQYSIYTPKCVRMKQMRKAVLARQTTEYDPCTESYADIYYNRPDVQRAMHANQTAIPYKWTACSDPVFNNWNWRLSDNSMLPIYKELMEAGLRIWVYSGDTDSVIPVTATRFSISKLNLPVKTRWYPWYSGNQVGGRTEVYEGLTFVTVRGAGHEVPLFKPQGALILLKYFLAGKELPRSY</sequence>
<dbReference type="PROSITE" id="PS00131">
    <property type="entry name" value="CARBOXYPEPT_SER_SER"/>
    <property type="match status" value="1"/>
</dbReference>
<reference evidence="10 11" key="1">
    <citation type="submission" date="2021-05" db="EMBL/GenBank/DDBJ databases">
        <title>Genome Assembly of Synthetic Allotetraploid Brassica napus Reveals Homoeologous Exchanges between Subgenomes.</title>
        <authorList>
            <person name="Davis J.T."/>
        </authorList>
    </citation>
    <scope>NUCLEOTIDE SEQUENCE [LARGE SCALE GENOMIC DNA]</scope>
    <source>
        <strain evidence="11">cv. Da-Ae</strain>
        <tissue evidence="10">Seedling</tissue>
    </source>
</reference>
<keyword evidence="11" id="KW-1185">Reference proteome</keyword>
<accession>A0ABQ8C6R6</accession>
<evidence type="ECO:0000256" key="3">
    <source>
        <dbReference type="ARBA" id="ARBA00022525"/>
    </source>
</evidence>